<dbReference type="InterPro" id="IPR031009">
    <property type="entry name" value="Tcm_partner"/>
</dbReference>
<comment type="caution">
    <text evidence="1">The sequence shown here is derived from an EMBL/GenBank/DDBJ whole genome shotgun (WGS) entry which is preliminary data.</text>
</comment>
<evidence type="ECO:0000313" key="2">
    <source>
        <dbReference type="Proteomes" id="UP000287330"/>
    </source>
</evidence>
<dbReference type="OrthoDB" id="275124at2"/>
<dbReference type="EMBL" id="PIPV01000012">
    <property type="protein sequence ID" value="RUO51179.1"/>
    <property type="molecule type" value="Genomic_DNA"/>
</dbReference>
<sequence length="385" mass="44458">MQGNLVAHSKKLWALDPHTKGKHLVLKEYLDAWLPIVGTVSDELVIIDGFSGPGEYAQGEPGSPQIMLDAFQEHSYKNLIRGNVTYHFVEKHPERFMHLEQLVSCKYKSSQKRLKYEVHNESFNQDLCTNLLQTYDSCSGKKSCFIMIDPFGVSDTPMELVKNLIRRPKVEIFISIMYEHLNRFKKQNEFQPHLNALFGTDNWQEIIDIDDSSVRHRKLVELYKEQLKKSGASQVIHFDLYRGNKLIYTIFFASNHWKGSDKMKAAIWKAIPDGSFRYVGDDGGLLNNSYDKDYSLLINQIQERLHGLIYTVSDILEYIGSDRTGFPTGGVKKNVLKPMEKNNLIEPINDKRKKKFTYPDNFQFRILPKKEPSSPEALTENMSLI</sequence>
<organism evidence="1 2">
    <name type="scientific">Idiomarina fontislapidosi</name>
    <dbReference type="NCBI Taxonomy" id="263723"/>
    <lineage>
        <taxon>Bacteria</taxon>
        <taxon>Pseudomonadati</taxon>
        <taxon>Pseudomonadota</taxon>
        <taxon>Gammaproteobacteria</taxon>
        <taxon>Alteromonadales</taxon>
        <taxon>Idiomarinaceae</taxon>
        <taxon>Idiomarina</taxon>
    </lineage>
</organism>
<name>A0A432XR20_9GAMM</name>
<dbReference type="Proteomes" id="UP000287330">
    <property type="component" value="Unassembled WGS sequence"/>
</dbReference>
<gene>
    <name evidence="1" type="ORF">CWE25_11510</name>
</gene>
<evidence type="ECO:0000313" key="1">
    <source>
        <dbReference type="EMBL" id="RUO51179.1"/>
    </source>
</evidence>
<proteinExistence type="predicted"/>
<dbReference type="AlphaFoldDB" id="A0A432XR20"/>
<dbReference type="NCBIfam" id="TIGR04474">
    <property type="entry name" value="tcm_partner"/>
    <property type="match status" value="1"/>
</dbReference>
<evidence type="ECO:0008006" key="3">
    <source>
        <dbReference type="Google" id="ProtNLM"/>
    </source>
</evidence>
<reference evidence="2" key="1">
    <citation type="journal article" date="2018" name="Front. Microbiol.">
        <title>Genome-Based Analysis Reveals the Taxonomy and Diversity of the Family Idiomarinaceae.</title>
        <authorList>
            <person name="Liu Y."/>
            <person name="Lai Q."/>
            <person name="Shao Z."/>
        </authorList>
    </citation>
    <scope>NUCLEOTIDE SEQUENCE [LARGE SCALE GENOMIC DNA]</scope>
    <source>
        <strain evidence="2">F23</strain>
    </source>
</reference>
<keyword evidence="2" id="KW-1185">Reference proteome</keyword>
<protein>
    <recommendedName>
        <fullName evidence="3">Three-Cys-motif partner protein TcmP</fullName>
    </recommendedName>
</protein>
<accession>A0A432XR20</accession>